<gene>
    <name evidence="3" type="ORF">ZEAMMB73_Zm00001d031002</name>
</gene>
<evidence type="ECO:0000256" key="1">
    <source>
        <dbReference type="PROSITE-ProRule" id="PRU00339"/>
    </source>
</evidence>
<reference evidence="3" key="2">
    <citation type="submission" date="2015-12" db="EMBL/GenBank/DDBJ databases">
        <title>Update maize B73 reference genome by single molecule sequencing technologies.</title>
        <authorList>
            <consortium name="Maize Genome Sequencing Project"/>
            <person name="Ware D."/>
        </authorList>
    </citation>
    <scope>NUCLEOTIDE SEQUENCE [LARGE SCALE GENOMIC DNA]</scope>
    <source>
        <tissue evidence="3">Seedling</tissue>
    </source>
</reference>
<proteinExistence type="evidence at transcript level"/>
<dbReference type="Gene3D" id="1.25.40.10">
    <property type="entry name" value="Tetratricopeptide repeat domain"/>
    <property type="match status" value="1"/>
</dbReference>
<dbReference type="SMART" id="SM00028">
    <property type="entry name" value="TPR"/>
    <property type="match status" value="1"/>
</dbReference>
<dbReference type="PROSITE" id="PS50005">
    <property type="entry name" value="TPR"/>
    <property type="match status" value="1"/>
</dbReference>
<name>B6UHD5_MAIZE</name>
<dbReference type="EMBL" id="EU976650">
    <property type="protein sequence ID" value="ACG48768.1"/>
    <property type="molecule type" value="mRNA"/>
</dbReference>
<evidence type="ECO:0000313" key="3">
    <source>
        <dbReference type="EMBL" id="ONM01928.1"/>
    </source>
</evidence>
<protein>
    <submittedName>
        <fullName evidence="3">Tetratricopeptide repeat (TPR)-like superfamily protein</fullName>
    </submittedName>
</protein>
<sequence length="119" mass="12146">MADGGGEGGPPAASAALKDQGNEQFKAGSYLKAAALYTQAIKLDPDNATLYRFLPAPPLLFFLRRAGGKNPSCACAHPAFGEAMDSCGLGVSNTRGVGDEEPCAPTACVITDQCLTPAV</sequence>
<dbReference type="HOGENOM" id="CLU_2064887_0_0_1"/>
<feature type="repeat" description="TPR" evidence="1">
    <location>
        <begin position="14"/>
        <end position="47"/>
    </location>
</feature>
<accession>B6UHD5</accession>
<evidence type="ECO:0000313" key="2">
    <source>
        <dbReference type="EMBL" id="ACG48768.1"/>
    </source>
</evidence>
<dbReference type="AlphaFoldDB" id="B6UHD5"/>
<dbReference type="EMBL" id="CM007647">
    <property type="protein sequence ID" value="ONM01928.1"/>
    <property type="molecule type" value="Genomic_DNA"/>
</dbReference>
<organism evidence="2">
    <name type="scientific">Zea mays</name>
    <name type="common">Maize</name>
    <dbReference type="NCBI Taxonomy" id="4577"/>
    <lineage>
        <taxon>Eukaryota</taxon>
        <taxon>Viridiplantae</taxon>
        <taxon>Streptophyta</taxon>
        <taxon>Embryophyta</taxon>
        <taxon>Tracheophyta</taxon>
        <taxon>Spermatophyta</taxon>
        <taxon>Magnoliopsida</taxon>
        <taxon>Liliopsida</taxon>
        <taxon>Poales</taxon>
        <taxon>Poaceae</taxon>
        <taxon>PACMAD clade</taxon>
        <taxon>Panicoideae</taxon>
        <taxon>Andropogonodae</taxon>
        <taxon>Andropogoneae</taxon>
        <taxon>Tripsacinae</taxon>
        <taxon>Zea</taxon>
    </lineage>
</organism>
<dbReference type="InterPro" id="IPR011990">
    <property type="entry name" value="TPR-like_helical_dom_sf"/>
</dbReference>
<dbReference type="Pfam" id="PF13414">
    <property type="entry name" value="TPR_11"/>
    <property type="match status" value="1"/>
</dbReference>
<dbReference type="SUPFAM" id="SSF48452">
    <property type="entry name" value="TPR-like"/>
    <property type="match status" value="1"/>
</dbReference>
<keyword evidence="1" id="KW-0802">TPR repeat</keyword>
<reference evidence="2" key="1">
    <citation type="journal article" date="2009" name="Plant Mol. Biol.">
        <title>Insights into corn genes derived from large-scale cDNA sequencing.</title>
        <authorList>
            <person name="Alexandrov N.N."/>
            <person name="Brover V.V."/>
            <person name="Freidin S."/>
            <person name="Troukhan M.E."/>
            <person name="Tatarinova T.V."/>
            <person name="Zhang H."/>
            <person name="Swaller T.J."/>
            <person name="Lu Y.P."/>
            <person name="Bouck J."/>
            <person name="Flavell R.B."/>
            <person name="Feldmann K.A."/>
        </authorList>
    </citation>
    <scope>NUCLEOTIDE SEQUENCE</scope>
</reference>
<dbReference type="InterPro" id="IPR019734">
    <property type="entry name" value="TPR_rpt"/>
</dbReference>